<organism evidence="2 3">
    <name type="scientific">Rhynchosporium agropyri</name>
    <dbReference type="NCBI Taxonomy" id="914238"/>
    <lineage>
        <taxon>Eukaryota</taxon>
        <taxon>Fungi</taxon>
        <taxon>Dikarya</taxon>
        <taxon>Ascomycota</taxon>
        <taxon>Pezizomycotina</taxon>
        <taxon>Leotiomycetes</taxon>
        <taxon>Helotiales</taxon>
        <taxon>Ploettnerulaceae</taxon>
        <taxon>Rhynchosporium</taxon>
    </lineage>
</organism>
<proteinExistence type="predicted"/>
<name>A0A1E1LU17_9HELO</name>
<evidence type="ECO:0000313" key="3">
    <source>
        <dbReference type="Proteomes" id="UP000178912"/>
    </source>
</evidence>
<sequence>MYNILLLILKPVTELLVLRVDLLGILLNIKINANLYIPTRLFNVGFTPKC</sequence>
<evidence type="ECO:0000256" key="1">
    <source>
        <dbReference type="SAM" id="SignalP"/>
    </source>
</evidence>
<keyword evidence="1" id="KW-0732">Signal</keyword>
<keyword evidence="3" id="KW-1185">Reference proteome</keyword>
<reference evidence="3" key="1">
    <citation type="submission" date="2016-03" db="EMBL/GenBank/DDBJ databases">
        <authorList>
            <person name="Guldener U."/>
        </authorList>
    </citation>
    <scope>NUCLEOTIDE SEQUENCE [LARGE SCALE GENOMIC DNA]</scope>
    <source>
        <strain evidence="3">04CH-RAC-A.6.1</strain>
    </source>
</reference>
<dbReference type="EMBL" id="FJUX01000326">
    <property type="protein sequence ID" value="CZT14003.1"/>
    <property type="molecule type" value="Genomic_DNA"/>
</dbReference>
<feature type="signal peptide" evidence="1">
    <location>
        <begin position="1"/>
        <end position="15"/>
    </location>
</feature>
<gene>
    <name evidence="2" type="ORF">RAG0_17785</name>
</gene>
<dbReference type="AlphaFoldDB" id="A0A1E1LU17"/>
<protein>
    <submittedName>
        <fullName evidence="2">Uncharacterized protein</fullName>
    </submittedName>
</protein>
<dbReference type="Proteomes" id="UP000178912">
    <property type="component" value="Unassembled WGS sequence"/>
</dbReference>
<accession>A0A1E1LU17</accession>
<feature type="chain" id="PRO_5013380272" evidence="1">
    <location>
        <begin position="16"/>
        <end position="50"/>
    </location>
</feature>
<evidence type="ECO:0000313" key="2">
    <source>
        <dbReference type="EMBL" id="CZT14003.1"/>
    </source>
</evidence>